<keyword evidence="8" id="KW-0812">Transmembrane</keyword>
<protein>
    <recommendedName>
        <fullName evidence="9">EGF-like domain-containing protein</fullName>
    </recommendedName>
</protein>
<dbReference type="CDD" id="cd00064">
    <property type="entry name" value="FU"/>
    <property type="match status" value="4"/>
</dbReference>
<feature type="transmembrane region" description="Helical" evidence="8">
    <location>
        <begin position="707"/>
        <end position="729"/>
    </location>
</feature>
<name>A0A8H5F062_9AGAR</name>
<dbReference type="InterPro" id="IPR002049">
    <property type="entry name" value="LE_dom"/>
</dbReference>
<dbReference type="Gene3D" id="2.10.220.10">
    <property type="entry name" value="Hormone Receptor, Insulin-like Growth Factor Receptor 1, Chain A, domain 2"/>
    <property type="match status" value="4"/>
</dbReference>
<dbReference type="PANTHER" id="PTHR15332">
    <property type="entry name" value="PROPROTEIN CONVERTASE SUBTILISIN_KEXIN TYPE 5-LIKE"/>
    <property type="match status" value="1"/>
</dbReference>
<keyword evidence="5" id="KW-0325">Glycoprotein</keyword>
<feature type="disulfide bond" evidence="6">
    <location>
        <begin position="238"/>
        <end position="248"/>
    </location>
</feature>
<dbReference type="SUPFAM" id="SSF57184">
    <property type="entry name" value="Growth factor receptor domain"/>
    <property type="match status" value="3"/>
</dbReference>
<dbReference type="Proteomes" id="UP000567179">
    <property type="component" value="Unassembled WGS sequence"/>
</dbReference>
<organism evidence="10 11">
    <name type="scientific">Psilocybe cf. subviscida</name>
    <dbReference type="NCBI Taxonomy" id="2480587"/>
    <lineage>
        <taxon>Eukaryota</taxon>
        <taxon>Fungi</taxon>
        <taxon>Dikarya</taxon>
        <taxon>Basidiomycota</taxon>
        <taxon>Agaricomycotina</taxon>
        <taxon>Agaricomycetes</taxon>
        <taxon>Agaricomycetidae</taxon>
        <taxon>Agaricales</taxon>
        <taxon>Agaricineae</taxon>
        <taxon>Strophariaceae</taxon>
        <taxon>Psilocybe</taxon>
    </lineage>
</organism>
<keyword evidence="3 6" id="KW-0245">EGF-like domain</keyword>
<evidence type="ECO:0000259" key="9">
    <source>
        <dbReference type="PROSITE" id="PS50026"/>
    </source>
</evidence>
<comment type="caution">
    <text evidence="6">Lacks conserved residue(s) required for the propagation of feature annotation.</text>
</comment>
<dbReference type="PROSITE" id="PS00022">
    <property type="entry name" value="EGF_1"/>
    <property type="match status" value="1"/>
</dbReference>
<feature type="disulfide bond" evidence="6">
    <location>
        <begin position="256"/>
        <end position="265"/>
    </location>
</feature>
<keyword evidence="6" id="KW-1015">Disulfide bond</keyword>
<dbReference type="SMART" id="SM00261">
    <property type="entry name" value="FU"/>
    <property type="match status" value="7"/>
</dbReference>
<comment type="caution">
    <text evidence="10">The sequence shown here is derived from an EMBL/GenBank/DDBJ whole genome shotgun (WGS) entry which is preliminary data.</text>
</comment>
<reference evidence="10 11" key="1">
    <citation type="journal article" date="2020" name="ISME J.">
        <title>Uncovering the hidden diversity of litter-decomposition mechanisms in mushroom-forming fungi.</title>
        <authorList>
            <person name="Floudas D."/>
            <person name="Bentzer J."/>
            <person name="Ahren D."/>
            <person name="Johansson T."/>
            <person name="Persson P."/>
            <person name="Tunlid A."/>
        </authorList>
    </citation>
    <scope>NUCLEOTIDE SEQUENCE [LARGE SCALE GENOMIC DNA]</scope>
    <source>
        <strain evidence="10 11">CBS 101986</strain>
    </source>
</reference>
<proteinExistence type="predicted"/>
<dbReference type="PANTHER" id="PTHR15332:SF175">
    <property type="entry name" value="PROPROTEIN CONVERTASE SUBTILISIN_KEXIN TYPE 5-LIKE"/>
    <property type="match status" value="1"/>
</dbReference>
<dbReference type="Pfam" id="PF23106">
    <property type="entry name" value="EGF_Teneurin"/>
    <property type="match status" value="1"/>
</dbReference>
<evidence type="ECO:0000256" key="7">
    <source>
        <dbReference type="SAM" id="MobiDB-lite"/>
    </source>
</evidence>
<feature type="region of interest" description="Disordered" evidence="7">
    <location>
        <begin position="821"/>
        <end position="845"/>
    </location>
</feature>
<dbReference type="GO" id="GO:0005576">
    <property type="term" value="C:extracellular region"/>
    <property type="evidence" value="ECO:0007669"/>
    <property type="project" value="UniProtKB-SubCell"/>
</dbReference>
<keyword evidence="8" id="KW-1133">Transmembrane helix</keyword>
<feature type="compositionally biased region" description="Polar residues" evidence="7">
    <location>
        <begin position="824"/>
        <end position="837"/>
    </location>
</feature>
<evidence type="ECO:0000313" key="11">
    <source>
        <dbReference type="Proteomes" id="UP000567179"/>
    </source>
</evidence>
<accession>A0A8H5F062</accession>
<dbReference type="AlphaFoldDB" id="A0A8H5F062"/>
<dbReference type="SMART" id="SM00180">
    <property type="entry name" value="EGF_Lam"/>
    <property type="match status" value="2"/>
</dbReference>
<evidence type="ECO:0000256" key="2">
    <source>
        <dbReference type="ARBA" id="ARBA00022525"/>
    </source>
</evidence>
<dbReference type="EMBL" id="JAACJJ010000030">
    <property type="protein sequence ID" value="KAF5318433.1"/>
    <property type="molecule type" value="Genomic_DNA"/>
</dbReference>
<dbReference type="PROSITE" id="PS01248">
    <property type="entry name" value="EGF_LAM_1"/>
    <property type="match status" value="1"/>
</dbReference>
<dbReference type="InterPro" id="IPR006212">
    <property type="entry name" value="Furin_repeat"/>
</dbReference>
<dbReference type="InterPro" id="IPR000742">
    <property type="entry name" value="EGF"/>
</dbReference>
<dbReference type="InterPro" id="IPR043601">
    <property type="entry name" value="Rspo_Fu-CRD_dom"/>
</dbReference>
<feature type="domain" description="EGF-like" evidence="9">
    <location>
        <begin position="234"/>
        <end position="266"/>
    </location>
</feature>
<feature type="region of interest" description="Disordered" evidence="7">
    <location>
        <begin position="865"/>
        <end position="889"/>
    </location>
</feature>
<evidence type="ECO:0000313" key="10">
    <source>
        <dbReference type="EMBL" id="KAF5318433.1"/>
    </source>
</evidence>
<keyword evidence="2" id="KW-0964">Secreted</keyword>
<evidence type="ECO:0000256" key="6">
    <source>
        <dbReference type="PROSITE-ProRule" id="PRU00076"/>
    </source>
</evidence>
<dbReference type="OrthoDB" id="18487at2759"/>
<dbReference type="Pfam" id="PF15913">
    <property type="entry name" value="Furin-like_2"/>
    <property type="match status" value="1"/>
</dbReference>
<keyword evidence="11" id="KW-1185">Reference proteome</keyword>
<evidence type="ECO:0000256" key="4">
    <source>
        <dbReference type="ARBA" id="ARBA00022729"/>
    </source>
</evidence>
<dbReference type="SMART" id="SM00181">
    <property type="entry name" value="EGF"/>
    <property type="match status" value="6"/>
</dbReference>
<keyword evidence="4" id="KW-0732">Signal</keyword>
<keyword evidence="8" id="KW-0472">Membrane</keyword>
<dbReference type="SMART" id="SM01411">
    <property type="entry name" value="Ephrin_rec_like"/>
    <property type="match status" value="4"/>
</dbReference>
<dbReference type="PROSITE" id="PS50026">
    <property type="entry name" value="EGF_3"/>
    <property type="match status" value="1"/>
</dbReference>
<evidence type="ECO:0000256" key="1">
    <source>
        <dbReference type="ARBA" id="ARBA00004613"/>
    </source>
</evidence>
<dbReference type="InterPro" id="IPR009030">
    <property type="entry name" value="Growth_fac_rcpt_cys_sf"/>
</dbReference>
<dbReference type="Gene3D" id="2.10.25.10">
    <property type="entry name" value="Laminin"/>
    <property type="match status" value="1"/>
</dbReference>
<comment type="subcellular location">
    <subcellularLocation>
        <location evidence="1">Secreted</location>
    </subcellularLocation>
</comment>
<gene>
    <name evidence="10" type="ORF">D9619_010907</name>
</gene>
<evidence type="ECO:0000256" key="5">
    <source>
        <dbReference type="ARBA" id="ARBA00023180"/>
    </source>
</evidence>
<evidence type="ECO:0000256" key="8">
    <source>
        <dbReference type="SAM" id="Phobius"/>
    </source>
</evidence>
<sequence>MATMGCRHGPERLLFSLKGHGQCSCASGAVPHRWGSSSGLSFTHTTTLSSLFTMLRRLSALGILLLIPISTYAQTTSNILCIPGQCLQGSFNTTIGATVSNSASSIHLLPGVYTSATNPQLLHNLITSSSPSVVSTAGFNVSTPITLPLSLQLQPGLSQYGNPLYSGSASFTGLPSTPNANISTPITAGSLALSPNVWVALSTSSNRFIVWDAVPDFSQLPASNLGSLSIKDIQSAACSPTCSSAGVCTAAGTCQCSAGFTGASCETCTAGFFGPKCQACPANCDSCDDGITGTGQCLKPTISNPPSSCNCQNGVCGSNGQCACNSGFTTGNNGTLCSKCAPGFFQTSAGDCQVCQLGCTQCADGTGECTTCKAGFSQDTTDKTKCDPPPAVSSNGGICPDGSFANGASGCSPCASACQTCTGGTSNDCIVCASGTFTLNGTCVTTDANGVCTGTNLIADNNKRECDSCGAKCVKCGIPNFGVASTVDQKQCTQCLPGFFLNNGVCVESCPAGTTISSQDNSTCIPCDSSCTTCNGSSTFCLTCPNNQLASNGKCIATCPSSTFSSAGKCLTCHPDCASCSGGGFNQCTACPANRPVLTGGRCLPTCSKNQFFDTTSGACQSCDASCSSCSAAGPSNCLACAGSTQRLQGGTCVAANCQSSSDVVPGLGVCLSDLVVHAASPTGGAAPAPTGIDSPTVVNRSRGLQWWQILLMALGCALIFLTFVWCCCRRRQKRHAQNSGDLYVHPRRTGWRWRLIYWVQGLFHKKPKAHQPLLDDNATPVYFNTAAANSRGNAKHSAPEYPAGWKATLMRWGEKLFGHGSPKATTLRPTDTNSRGNAKHSAPEYPAGWKATLMRWGEKLFGHGSPKATTLRPTDTNSRGNAKHSAPEYPAGWKATLMRWGEKLFGHGSPKATTLRPTDIVLLRRIPSHDETDDGKLRAVEEARHVHTPPSPRGTEVDMVNLIDSYNKDPPRVRNYYYPQEERRERFPVAGRPNEFLYHDPFGDDARRLSDLSSHSAGSLYSQATGMPRKVQEPRLPLRSELSSRFSASTYGVHQQAETKPRPFVGKFF</sequence>
<evidence type="ECO:0000256" key="3">
    <source>
        <dbReference type="ARBA" id="ARBA00022536"/>
    </source>
</evidence>
<feature type="compositionally biased region" description="Polar residues" evidence="7">
    <location>
        <begin position="868"/>
        <end position="881"/>
    </location>
</feature>